<evidence type="ECO:0000259" key="6">
    <source>
        <dbReference type="PROSITE" id="PS50035"/>
    </source>
</evidence>
<comment type="caution">
    <text evidence="7">The sequence shown here is derived from an EMBL/GenBank/DDBJ whole genome shotgun (WGS) entry which is preliminary data.</text>
</comment>
<dbReference type="GO" id="GO:0032049">
    <property type="term" value="P:cardiolipin biosynthetic process"/>
    <property type="evidence" value="ECO:0007669"/>
    <property type="project" value="UniProtKB-ARBA"/>
</dbReference>
<comment type="subcellular location">
    <subcellularLocation>
        <location evidence="2">Secreted</location>
    </subcellularLocation>
</comment>
<name>A0A2W2BXP7_9HYPH</name>
<dbReference type="GO" id="GO:0005576">
    <property type="term" value="C:extracellular region"/>
    <property type="evidence" value="ECO:0007669"/>
    <property type="project" value="UniProtKB-SubCell"/>
</dbReference>
<evidence type="ECO:0000256" key="5">
    <source>
        <dbReference type="ARBA" id="ARBA00029594"/>
    </source>
</evidence>
<dbReference type="SMART" id="SM00155">
    <property type="entry name" value="PLDc"/>
    <property type="match status" value="2"/>
</dbReference>
<dbReference type="Pfam" id="PF13091">
    <property type="entry name" value="PLDc_2"/>
    <property type="match status" value="2"/>
</dbReference>
<dbReference type="CDD" id="cd09111">
    <property type="entry name" value="PLDc_ymdC_like_1"/>
    <property type="match status" value="1"/>
</dbReference>
<accession>A0A2W2BXP7</accession>
<evidence type="ECO:0000313" key="8">
    <source>
        <dbReference type="Proteomes" id="UP000248795"/>
    </source>
</evidence>
<organism evidence="7 8">
    <name type="scientific">Aestuariivirga litoralis</name>
    <dbReference type="NCBI Taxonomy" id="2650924"/>
    <lineage>
        <taxon>Bacteria</taxon>
        <taxon>Pseudomonadati</taxon>
        <taxon>Pseudomonadota</taxon>
        <taxon>Alphaproteobacteria</taxon>
        <taxon>Hyphomicrobiales</taxon>
        <taxon>Aestuariivirgaceae</taxon>
        <taxon>Aestuariivirga</taxon>
    </lineage>
</organism>
<feature type="domain" description="PLD phosphodiesterase" evidence="6">
    <location>
        <begin position="394"/>
        <end position="421"/>
    </location>
</feature>
<evidence type="ECO:0000256" key="1">
    <source>
        <dbReference type="ARBA" id="ARBA00003145"/>
    </source>
</evidence>
<evidence type="ECO:0000256" key="2">
    <source>
        <dbReference type="ARBA" id="ARBA00004613"/>
    </source>
</evidence>
<dbReference type="SUPFAM" id="SSF56024">
    <property type="entry name" value="Phospholipase D/nuclease"/>
    <property type="match status" value="2"/>
</dbReference>
<evidence type="ECO:0000256" key="3">
    <source>
        <dbReference type="ARBA" id="ARBA00018392"/>
    </source>
</evidence>
<dbReference type="CDD" id="cd09113">
    <property type="entry name" value="PLDc_ymdC_like_2"/>
    <property type="match status" value="1"/>
</dbReference>
<dbReference type="InterPro" id="IPR025202">
    <property type="entry name" value="PLD-like_dom"/>
</dbReference>
<dbReference type="EMBL" id="QKVK01000002">
    <property type="protein sequence ID" value="PZF78226.1"/>
    <property type="molecule type" value="Genomic_DNA"/>
</dbReference>
<dbReference type="PROSITE" id="PS50035">
    <property type="entry name" value="PLD"/>
    <property type="match status" value="2"/>
</dbReference>
<dbReference type="AlphaFoldDB" id="A0A2W2BXP7"/>
<sequence>MGIAAINAFGRVAQRRLGPPTLSLPVQPDQTPLDRAVAPLLAQHPAESGLMLMTSSITAFRARLETVRLAGRSLDLQYYFWKRDLTGQILIREVAAAAERGVRVRLLLDDINSFGLDPSLLALDSHPNIEVRLFNPSRSRTDTFRRGLELTFKYFTATRRMHNKCWLADGRVLIAGGRNIGDEYFDASADANFHDIDVLAVGHCLGEAQANFDRYWNSEPALPIRNLHKLRQMRRPRFSRLVKRLDEHARSDRAQAMLRHVSTNSKAPDLSDPEALAWSQGVEVVADPPEKAAGLARDNWMGQRINALIAAARESLLISSPYFIPGAAGARTLSGLATAGRTIRILTNSLAATDVIAVHGAYARYRRALLSAGVQIYELKPEPKRHRASLFGSRTASLHTKAFLIDGRQGFVGSFNLDPRSASINTEMGLLFSCPRLVQQLKSAFETQMGRDFSYGLMLRHGHLLWSERKNGRDLDHASEPEAPLRRSLPAWLISWLPIESQL</sequence>
<evidence type="ECO:0000313" key="7">
    <source>
        <dbReference type="EMBL" id="PZF78226.1"/>
    </source>
</evidence>
<dbReference type="GO" id="GO:0030572">
    <property type="term" value="F:phosphatidyltransferase activity"/>
    <property type="evidence" value="ECO:0007669"/>
    <property type="project" value="UniProtKB-ARBA"/>
</dbReference>
<proteinExistence type="predicted"/>
<comment type="function">
    <text evidence="1">Could be a virulence factor.</text>
</comment>
<gene>
    <name evidence="7" type="ORF">DK847_06035</name>
</gene>
<dbReference type="RefSeq" id="WP_111197283.1">
    <property type="nucleotide sequence ID" value="NZ_QKVK01000002.1"/>
</dbReference>
<reference evidence="8" key="1">
    <citation type="submission" date="2018-06" db="EMBL/GenBank/DDBJ databases">
        <title>Aestuariibacter litoralis strain KCTC 52945T.</title>
        <authorList>
            <person name="Li X."/>
            <person name="Salam N."/>
            <person name="Li J.-L."/>
            <person name="Chen Y.-M."/>
            <person name="Yang Z.-W."/>
            <person name="Zhang L.-Y."/>
            <person name="Han M.-X."/>
            <person name="Xiao M."/>
            <person name="Li W.-J."/>
        </authorList>
    </citation>
    <scope>NUCLEOTIDE SEQUENCE [LARGE SCALE GENOMIC DNA]</scope>
    <source>
        <strain evidence="8">KCTC 52945</strain>
    </source>
</reference>
<dbReference type="Gene3D" id="3.30.870.10">
    <property type="entry name" value="Endonuclease Chain A"/>
    <property type="match status" value="2"/>
</dbReference>
<protein>
    <recommendedName>
        <fullName evidence="3">Phospholipase D</fullName>
    </recommendedName>
    <alternativeName>
        <fullName evidence="5">Choline phosphatase</fullName>
    </alternativeName>
</protein>
<feature type="domain" description="PLD phosphodiesterase" evidence="6">
    <location>
        <begin position="157"/>
        <end position="184"/>
    </location>
</feature>
<evidence type="ECO:0000256" key="4">
    <source>
        <dbReference type="ARBA" id="ARBA00022525"/>
    </source>
</evidence>
<dbReference type="PANTHER" id="PTHR21248:SF12">
    <property type="entry name" value="CARDIOLIPIN SYNTHASE C"/>
    <property type="match status" value="1"/>
</dbReference>
<dbReference type="PANTHER" id="PTHR21248">
    <property type="entry name" value="CARDIOLIPIN SYNTHASE"/>
    <property type="match status" value="1"/>
</dbReference>
<keyword evidence="8" id="KW-1185">Reference proteome</keyword>
<dbReference type="InterPro" id="IPR001736">
    <property type="entry name" value="PLipase_D/transphosphatidylase"/>
</dbReference>
<keyword evidence="4" id="KW-0964">Secreted</keyword>
<dbReference type="Proteomes" id="UP000248795">
    <property type="component" value="Unassembled WGS sequence"/>
</dbReference>